<dbReference type="InterPro" id="IPR027417">
    <property type="entry name" value="P-loop_NTPase"/>
</dbReference>
<keyword evidence="5" id="KW-1185">Reference proteome</keyword>
<dbReference type="GO" id="GO:0005524">
    <property type="term" value="F:ATP binding"/>
    <property type="evidence" value="ECO:0007669"/>
    <property type="project" value="UniProtKB-KW"/>
</dbReference>
<gene>
    <name evidence="4" type="ORF">HDA37_000216</name>
</gene>
<comment type="caution">
    <text evidence="4">The sequence shown here is derived from an EMBL/GenBank/DDBJ whole genome shotgun (WGS) entry which is preliminary data.</text>
</comment>
<keyword evidence="1" id="KW-0547">Nucleotide-binding</keyword>
<protein>
    <submittedName>
        <fullName evidence="4">Iron complex transport system ATP-binding protein</fullName>
    </submittedName>
</protein>
<dbReference type="InterPro" id="IPR003439">
    <property type="entry name" value="ABC_transporter-like_ATP-bd"/>
</dbReference>
<dbReference type="GeneID" id="98050054"/>
<dbReference type="PANTHER" id="PTHR42794:SF2">
    <property type="entry name" value="ABC TRANSPORTER ATP-BINDING PROTEIN"/>
    <property type="match status" value="1"/>
</dbReference>
<keyword evidence="2 4" id="KW-0067">ATP-binding</keyword>
<accession>A0A852VX65</accession>
<organism evidence="4 5">
    <name type="scientific">Pseudonocardia alni</name>
    <name type="common">Amycolata alni</name>
    <dbReference type="NCBI Taxonomy" id="33907"/>
    <lineage>
        <taxon>Bacteria</taxon>
        <taxon>Bacillati</taxon>
        <taxon>Actinomycetota</taxon>
        <taxon>Actinomycetes</taxon>
        <taxon>Pseudonocardiales</taxon>
        <taxon>Pseudonocardiaceae</taxon>
        <taxon>Pseudonocardia</taxon>
    </lineage>
</organism>
<evidence type="ECO:0000259" key="3">
    <source>
        <dbReference type="PROSITE" id="PS50893"/>
    </source>
</evidence>
<dbReference type="PROSITE" id="PS50893">
    <property type="entry name" value="ABC_TRANSPORTER_2"/>
    <property type="match status" value="1"/>
</dbReference>
<evidence type="ECO:0000256" key="1">
    <source>
        <dbReference type="ARBA" id="ARBA00022741"/>
    </source>
</evidence>
<evidence type="ECO:0000256" key="2">
    <source>
        <dbReference type="ARBA" id="ARBA00022840"/>
    </source>
</evidence>
<dbReference type="CDD" id="cd03214">
    <property type="entry name" value="ABC_Iron-Siderophores_B12_Hemin"/>
    <property type="match status" value="1"/>
</dbReference>
<evidence type="ECO:0000313" key="4">
    <source>
        <dbReference type="EMBL" id="NYF99930.1"/>
    </source>
</evidence>
<dbReference type="RefSeq" id="WP_179759896.1">
    <property type="nucleotide sequence ID" value="NZ_BAAAJZ010000011.1"/>
</dbReference>
<dbReference type="Gene3D" id="3.40.50.300">
    <property type="entry name" value="P-loop containing nucleotide triphosphate hydrolases"/>
    <property type="match status" value="1"/>
</dbReference>
<dbReference type="SUPFAM" id="SSF52540">
    <property type="entry name" value="P-loop containing nucleoside triphosphate hydrolases"/>
    <property type="match status" value="1"/>
</dbReference>
<dbReference type="Proteomes" id="UP000549695">
    <property type="component" value="Unassembled WGS sequence"/>
</dbReference>
<dbReference type="SMART" id="SM00382">
    <property type="entry name" value="AAA"/>
    <property type="match status" value="1"/>
</dbReference>
<dbReference type="Pfam" id="PF00005">
    <property type="entry name" value="ABC_tran"/>
    <property type="match status" value="1"/>
</dbReference>
<reference evidence="4 5" key="1">
    <citation type="submission" date="2020-07" db="EMBL/GenBank/DDBJ databases">
        <title>Sequencing the genomes of 1000 actinobacteria strains.</title>
        <authorList>
            <person name="Klenk H.-P."/>
        </authorList>
    </citation>
    <scope>NUCLEOTIDE SEQUENCE [LARGE SCALE GENOMIC DNA]</scope>
    <source>
        <strain evidence="4 5">DSM 44749</strain>
    </source>
</reference>
<name>A0A852VX65_PSEA5</name>
<sequence>MSLRAEGLTCVLGGRTVLTGVDLAVEPGEVLGVVGPNGSGKSTLLRALAGIRGPAAGRVLLDGTPLTALRARQRARRIAFVGQEEDLPPDLCAGEVVALGLVPHRPPWAGGDVVERTAVTAALAVVELDGLADRPVDRLSGGERRRVLLARGLAQDAGVLVLDEPTNHLDVRHALGLLELVRSLRRTVVVSLHDLDLADRWCDRLVVLHDGRALPAVSDVDPDTVSRVFGVAAARVTHPVTGRSRLVFDSLRESS</sequence>
<dbReference type="PANTHER" id="PTHR42794">
    <property type="entry name" value="HEMIN IMPORT ATP-BINDING PROTEIN HMUV"/>
    <property type="match status" value="1"/>
</dbReference>
<dbReference type="PROSITE" id="PS00211">
    <property type="entry name" value="ABC_TRANSPORTER_1"/>
    <property type="match status" value="1"/>
</dbReference>
<dbReference type="GO" id="GO:0016887">
    <property type="term" value="F:ATP hydrolysis activity"/>
    <property type="evidence" value="ECO:0007669"/>
    <property type="project" value="InterPro"/>
</dbReference>
<dbReference type="InterPro" id="IPR003593">
    <property type="entry name" value="AAA+_ATPase"/>
</dbReference>
<proteinExistence type="predicted"/>
<dbReference type="EMBL" id="JACCCZ010000001">
    <property type="protein sequence ID" value="NYF99930.1"/>
    <property type="molecule type" value="Genomic_DNA"/>
</dbReference>
<dbReference type="InterPro" id="IPR017871">
    <property type="entry name" value="ABC_transporter-like_CS"/>
</dbReference>
<feature type="domain" description="ABC transporter" evidence="3">
    <location>
        <begin position="3"/>
        <end position="235"/>
    </location>
</feature>
<dbReference type="AlphaFoldDB" id="A0A852VX65"/>
<evidence type="ECO:0000313" key="5">
    <source>
        <dbReference type="Proteomes" id="UP000549695"/>
    </source>
</evidence>